<proteinExistence type="predicted"/>
<dbReference type="RefSeq" id="WP_091524327.1">
    <property type="nucleotide sequence ID" value="NZ_FOVI01000016.1"/>
</dbReference>
<dbReference type="EMBL" id="FOVI01000016">
    <property type="protein sequence ID" value="SFO00742.1"/>
    <property type="molecule type" value="Genomic_DNA"/>
</dbReference>
<dbReference type="OrthoDB" id="1312186at2"/>
<dbReference type="PROSITE" id="PS51257">
    <property type="entry name" value="PROKAR_LIPOPROTEIN"/>
    <property type="match status" value="1"/>
</dbReference>
<sequence length="140" mass="16003">MYFRTIIAGIMGVSLIISCSKEDNELLTDNLNRSELLIGTWKTTYGGPSLDSLVPSDPNYSFTEEYRKDGTGTSTFAGDSSVEPFTWKLSKDQKIMTQTRESEGETYTFDVEFYSFERNKFIIKDTSFNEVTYGVFERVK</sequence>
<evidence type="ECO:0000313" key="1">
    <source>
        <dbReference type="EMBL" id="SFO00742.1"/>
    </source>
</evidence>
<evidence type="ECO:0008006" key="3">
    <source>
        <dbReference type="Google" id="ProtNLM"/>
    </source>
</evidence>
<protein>
    <recommendedName>
        <fullName evidence="3">Lipocalin-like domain-containing protein</fullName>
    </recommendedName>
</protein>
<dbReference type="Proteomes" id="UP000199036">
    <property type="component" value="Unassembled WGS sequence"/>
</dbReference>
<name>A0A1I5DNC4_9FLAO</name>
<dbReference type="AlphaFoldDB" id="A0A1I5DNC4"/>
<evidence type="ECO:0000313" key="2">
    <source>
        <dbReference type="Proteomes" id="UP000199036"/>
    </source>
</evidence>
<organism evidence="1 2">
    <name type="scientific">Paenimyroides ummariense</name>
    <dbReference type="NCBI Taxonomy" id="913024"/>
    <lineage>
        <taxon>Bacteria</taxon>
        <taxon>Pseudomonadati</taxon>
        <taxon>Bacteroidota</taxon>
        <taxon>Flavobacteriia</taxon>
        <taxon>Flavobacteriales</taxon>
        <taxon>Flavobacteriaceae</taxon>
        <taxon>Paenimyroides</taxon>
    </lineage>
</organism>
<gene>
    <name evidence="1" type="ORF">SAMN05421741_11667</name>
</gene>
<reference evidence="2" key="1">
    <citation type="submission" date="2016-10" db="EMBL/GenBank/DDBJ databases">
        <authorList>
            <person name="Varghese N."/>
            <person name="Submissions S."/>
        </authorList>
    </citation>
    <scope>NUCLEOTIDE SEQUENCE [LARGE SCALE GENOMIC DNA]</scope>
    <source>
        <strain evidence="2">DS-12</strain>
    </source>
</reference>
<accession>A0A1I5DNC4</accession>
<keyword evidence="2" id="KW-1185">Reference proteome</keyword>